<evidence type="ECO:0000256" key="1">
    <source>
        <dbReference type="SAM" id="MobiDB-lite"/>
    </source>
</evidence>
<evidence type="ECO:0000313" key="4">
    <source>
        <dbReference type="Proteomes" id="UP001152797"/>
    </source>
</evidence>
<reference evidence="2" key="1">
    <citation type="submission" date="2022-10" db="EMBL/GenBank/DDBJ databases">
        <authorList>
            <person name="Chen Y."/>
            <person name="Dougan E. K."/>
            <person name="Chan C."/>
            <person name="Rhodes N."/>
            <person name="Thang M."/>
        </authorList>
    </citation>
    <scope>NUCLEOTIDE SEQUENCE</scope>
</reference>
<dbReference type="EMBL" id="CAMXCT010000732">
    <property type="protein sequence ID" value="CAI3982620.1"/>
    <property type="molecule type" value="Genomic_DNA"/>
</dbReference>
<protein>
    <submittedName>
        <fullName evidence="2">Uncharacterized protein</fullName>
    </submittedName>
</protein>
<evidence type="ECO:0000313" key="3">
    <source>
        <dbReference type="EMBL" id="CAL4769932.1"/>
    </source>
</evidence>
<reference evidence="3 4" key="2">
    <citation type="submission" date="2024-05" db="EMBL/GenBank/DDBJ databases">
        <authorList>
            <person name="Chen Y."/>
            <person name="Shah S."/>
            <person name="Dougan E. K."/>
            <person name="Thang M."/>
            <person name="Chan C."/>
        </authorList>
    </citation>
    <scope>NUCLEOTIDE SEQUENCE [LARGE SCALE GENOMIC DNA]</scope>
</reference>
<dbReference type="EMBL" id="CAMXCT020000732">
    <property type="protein sequence ID" value="CAL1135995.1"/>
    <property type="molecule type" value="Genomic_DNA"/>
</dbReference>
<proteinExistence type="predicted"/>
<dbReference type="EMBL" id="CAMXCT030000732">
    <property type="protein sequence ID" value="CAL4769932.1"/>
    <property type="molecule type" value="Genomic_DNA"/>
</dbReference>
<organism evidence="2">
    <name type="scientific">Cladocopium goreaui</name>
    <dbReference type="NCBI Taxonomy" id="2562237"/>
    <lineage>
        <taxon>Eukaryota</taxon>
        <taxon>Sar</taxon>
        <taxon>Alveolata</taxon>
        <taxon>Dinophyceae</taxon>
        <taxon>Suessiales</taxon>
        <taxon>Symbiodiniaceae</taxon>
        <taxon>Cladocopium</taxon>
    </lineage>
</organism>
<dbReference type="AlphaFoldDB" id="A0A9P1C022"/>
<feature type="region of interest" description="Disordered" evidence="1">
    <location>
        <begin position="100"/>
        <end position="130"/>
    </location>
</feature>
<accession>A0A9P1C022</accession>
<dbReference type="Proteomes" id="UP001152797">
    <property type="component" value="Unassembled WGS sequence"/>
</dbReference>
<sequence length="130" mass="14439">MWSWFSGTVPKVPQAPQAPKPERCSGDWRRRQYQLPPKMLCARAPRWPCPEVPSSYFREACYKQLPSPGQWICSCSLANMFGGRLLSWVWGQVPCTLREGPGSSGARRRALEAGRSGTTGARPVWATDGG</sequence>
<gene>
    <name evidence="2" type="ORF">C1SCF055_LOCUS10298</name>
</gene>
<comment type="caution">
    <text evidence="2">The sequence shown here is derived from an EMBL/GenBank/DDBJ whole genome shotgun (WGS) entry which is preliminary data.</text>
</comment>
<feature type="region of interest" description="Disordered" evidence="1">
    <location>
        <begin position="1"/>
        <end position="27"/>
    </location>
</feature>
<evidence type="ECO:0000313" key="2">
    <source>
        <dbReference type="EMBL" id="CAI3982620.1"/>
    </source>
</evidence>
<keyword evidence="4" id="KW-1185">Reference proteome</keyword>
<name>A0A9P1C022_9DINO</name>